<dbReference type="KEGG" id="haei:MUN82_03760"/>
<sequence>MSYNKVTDDLYAVFKSHGFEQLLSTKQQKAHQVHRCASGAELTVHFPGYKAQLNPFRPDYRVDITKPGQASIPLSHANLIVDIYNKVVNGNMNPDDLQQALLEQLCDCGIDYEALATRLPYRPTSPSEALLNYAQLAHDGKSYKREGNSADLTIEELFSSIKWISIQEDFNYPMPRYQGRKMPYTRYLEAIHVAKHQNSQHTLAEVIQRALSHGRPFPWQEMNALELANSAMTNYSLRSNI</sequence>
<organism evidence="1 2">
    <name type="scientific">Hymenobacter aerilatus</name>
    <dbReference type="NCBI Taxonomy" id="2932251"/>
    <lineage>
        <taxon>Bacteria</taxon>
        <taxon>Pseudomonadati</taxon>
        <taxon>Bacteroidota</taxon>
        <taxon>Cytophagia</taxon>
        <taxon>Cytophagales</taxon>
        <taxon>Hymenobacteraceae</taxon>
        <taxon>Hymenobacter</taxon>
    </lineage>
</organism>
<protein>
    <submittedName>
        <fullName evidence="1">Uncharacterized protein</fullName>
    </submittedName>
</protein>
<proteinExistence type="predicted"/>
<reference evidence="1 2" key="1">
    <citation type="submission" date="2022-04" db="EMBL/GenBank/DDBJ databases">
        <title>Hymenobacter sp. isolated from the air.</title>
        <authorList>
            <person name="Won M."/>
            <person name="Lee C.-M."/>
            <person name="Woen H.-Y."/>
            <person name="Kwon S.-W."/>
        </authorList>
    </citation>
    <scope>NUCLEOTIDE SEQUENCE [LARGE SCALE GENOMIC DNA]</scope>
    <source>
        <strain evidence="2">5413 J-13</strain>
    </source>
</reference>
<gene>
    <name evidence="1" type="ORF">MUN82_03760</name>
</gene>
<evidence type="ECO:0000313" key="2">
    <source>
        <dbReference type="Proteomes" id="UP000829925"/>
    </source>
</evidence>
<dbReference type="EMBL" id="CP095053">
    <property type="protein sequence ID" value="UOR06214.1"/>
    <property type="molecule type" value="Genomic_DNA"/>
</dbReference>
<name>A0A8T9SZ58_9BACT</name>
<evidence type="ECO:0000313" key="1">
    <source>
        <dbReference type="EMBL" id="UOR06214.1"/>
    </source>
</evidence>
<accession>A0A8T9SZ58</accession>
<keyword evidence="2" id="KW-1185">Reference proteome</keyword>
<dbReference type="RefSeq" id="WP_245095112.1">
    <property type="nucleotide sequence ID" value="NZ_CP095053.1"/>
</dbReference>
<dbReference type="AlphaFoldDB" id="A0A8T9SZ58"/>
<dbReference type="Proteomes" id="UP000829925">
    <property type="component" value="Chromosome"/>
</dbReference>